<dbReference type="SMART" id="SM00066">
    <property type="entry name" value="GAL4"/>
    <property type="match status" value="1"/>
</dbReference>
<dbReference type="GO" id="GO:0000976">
    <property type="term" value="F:transcription cis-regulatory region binding"/>
    <property type="evidence" value="ECO:0007669"/>
    <property type="project" value="TreeGrafter"/>
</dbReference>
<comment type="caution">
    <text evidence="3">The sequence shown here is derived from an EMBL/GenBank/DDBJ whole genome shotgun (WGS) entry which is preliminary data.</text>
</comment>
<dbReference type="Gene3D" id="4.10.240.10">
    <property type="entry name" value="Zn(2)-C6 fungal-type DNA-binding domain"/>
    <property type="match status" value="1"/>
</dbReference>
<dbReference type="OrthoDB" id="5419315at2759"/>
<name>A0A3E2HTI5_SCYLI</name>
<dbReference type="PROSITE" id="PS00463">
    <property type="entry name" value="ZN2_CY6_FUNGAL_1"/>
    <property type="match status" value="1"/>
</dbReference>
<dbReference type="EMBL" id="NCSJ02000001">
    <property type="protein sequence ID" value="RFU36211.1"/>
    <property type="molecule type" value="Genomic_DNA"/>
</dbReference>
<dbReference type="GO" id="GO:0005634">
    <property type="term" value="C:nucleus"/>
    <property type="evidence" value="ECO:0007669"/>
    <property type="project" value="TreeGrafter"/>
</dbReference>
<dbReference type="GO" id="GO:0045944">
    <property type="term" value="P:positive regulation of transcription by RNA polymerase II"/>
    <property type="evidence" value="ECO:0007669"/>
    <property type="project" value="TreeGrafter"/>
</dbReference>
<feature type="non-terminal residue" evidence="3">
    <location>
        <position position="1"/>
    </location>
</feature>
<dbReference type="GO" id="GO:0008270">
    <property type="term" value="F:zinc ion binding"/>
    <property type="evidence" value="ECO:0007669"/>
    <property type="project" value="InterPro"/>
</dbReference>
<feature type="domain" description="Zn(2)-C6 fungal-type" evidence="2">
    <location>
        <begin position="21"/>
        <end position="51"/>
    </location>
</feature>
<evidence type="ECO:0000259" key="2">
    <source>
        <dbReference type="PROSITE" id="PS50048"/>
    </source>
</evidence>
<protein>
    <recommendedName>
        <fullName evidence="2">Zn(2)-C6 fungal-type domain-containing protein</fullName>
    </recommendedName>
</protein>
<accession>A0A3E2HTI5</accession>
<feature type="non-terminal residue" evidence="3">
    <location>
        <position position="629"/>
    </location>
</feature>
<evidence type="ECO:0000313" key="4">
    <source>
        <dbReference type="Proteomes" id="UP000258309"/>
    </source>
</evidence>
<dbReference type="PRINTS" id="PR00755">
    <property type="entry name" value="AFLATOXINBRP"/>
</dbReference>
<dbReference type="InterPro" id="IPR001138">
    <property type="entry name" value="Zn2Cys6_DnaBD"/>
</dbReference>
<dbReference type="SUPFAM" id="SSF57701">
    <property type="entry name" value="Zn2/Cys6 DNA-binding domain"/>
    <property type="match status" value="1"/>
</dbReference>
<dbReference type="GO" id="GO:0000981">
    <property type="term" value="F:DNA-binding transcription factor activity, RNA polymerase II-specific"/>
    <property type="evidence" value="ECO:0007669"/>
    <property type="project" value="InterPro"/>
</dbReference>
<evidence type="ECO:0000313" key="3">
    <source>
        <dbReference type="EMBL" id="RFU36211.1"/>
    </source>
</evidence>
<dbReference type="Proteomes" id="UP000258309">
    <property type="component" value="Unassembled WGS sequence"/>
</dbReference>
<dbReference type="PROSITE" id="PS50048">
    <property type="entry name" value="ZN2_CY6_FUNGAL_2"/>
    <property type="match status" value="1"/>
</dbReference>
<dbReference type="CDD" id="cd00067">
    <property type="entry name" value="GAL4"/>
    <property type="match status" value="1"/>
</dbReference>
<evidence type="ECO:0000256" key="1">
    <source>
        <dbReference type="ARBA" id="ARBA00023242"/>
    </source>
</evidence>
<dbReference type="InterPro" id="IPR036864">
    <property type="entry name" value="Zn2-C6_fun-type_DNA-bd_sf"/>
</dbReference>
<gene>
    <name evidence="3" type="ORF">B7463_g81</name>
</gene>
<sequence>MPNVAPQIQSQQTPRRRVRTGCLTCRSRRRKCDETKPKCHRCSEKGLSCRYGIQVTFLASNASGLSNTDAESLTGTPEYKQIKFVDDLDAENDISEGVEQSPAEILKSNVSSPGHTISLPSISHIINQENYVTQQSPNQAEFRGDIDIINDESIIVDPISPRCHSDDFSTTVGAPANTPRVIISLRALASPPGHGQYEVIQEWRHSPISERNSIQYAPSSQDTISYQLGGTATPSRDITQEATSSLTKEELEIRLLRFYRYNVAPWLDLGDLEQPLGMDVLQVFKQSTIVQQAVLEVSARKQLFSSDLEAESYDSTKIINQGRWTPQETPSPYDISELAAHWLLALTDFISSQPREWRTIVSSNLSILQGLNMQYLDSKISRAMYWLWLRMDLASALISARQPVLLLEDPDQIFDTNRSLENHFRRSLFLLHCALSISFHRDEDTAIHDADTSSTFISSLKCLSVLERWKVVWLENQKWFTQRPPELQHVLNIQGSEIDSGGIFDDCFFPLILFTTPLALMANISHHITCLILLTHRPRLVRPSSERTSSVSAVWHAQHIAGIATNNVFPEVLDPLLLAGLLIAARRMSHASQQIAIIETLHRLHQLGGLHVDSEIELLRAGWNLSRHD</sequence>
<keyword evidence="4" id="KW-1185">Reference proteome</keyword>
<organism evidence="3 4">
    <name type="scientific">Scytalidium lignicola</name>
    <name type="common">Hyphomycete</name>
    <dbReference type="NCBI Taxonomy" id="5539"/>
    <lineage>
        <taxon>Eukaryota</taxon>
        <taxon>Fungi</taxon>
        <taxon>Dikarya</taxon>
        <taxon>Ascomycota</taxon>
        <taxon>Pezizomycotina</taxon>
        <taxon>Leotiomycetes</taxon>
        <taxon>Leotiomycetes incertae sedis</taxon>
        <taxon>Scytalidium</taxon>
    </lineage>
</organism>
<dbReference type="Pfam" id="PF00172">
    <property type="entry name" value="Zn_clus"/>
    <property type="match status" value="1"/>
</dbReference>
<dbReference type="PANTHER" id="PTHR37534">
    <property type="entry name" value="TRANSCRIPTIONAL ACTIVATOR PROTEIN UGA3"/>
    <property type="match status" value="1"/>
</dbReference>
<keyword evidence="1" id="KW-0539">Nucleus</keyword>
<reference evidence="3 4" key="1">
    <citation type="submission" date="2018-05" db="EMBL/GenBank/DDBJ databases">
        <title>Draft genome sequence of Scytalidium lignicola DSM 105466, a ubiquitous saprotrophic fungus.</title>
        <authorList>
            <person name="Buettner E."/>
            <person name="Gebauer A.M."/>
            <person name="Hofrichter M."/>
            <person name="Liers C."/>
            <person name="Kellner H."/>
        </authorList>
    </citation>
    <scope>NUCLEOTIDE SEQUENCE [LARGE SCALE GENOMIC DNA]</scope>
    <source>
        <strain evidence="3 4">DSM 105466</strain>
    </source>
</reference>
<dbReference type="PANTHER" id="PTHR37534:SF4">
    <property type="entry name" value="ZN(II)2CYS6 TRANSCRIPTION FACTOR (EUROFUNG)"/>
    <property type="match status" value="1"/>
</dbReference>
<dbReference type="AlphaFoldDB" id="A0A3E2HTI5"/>
<proteinExistence type="predicted"/>